<name>A0ABY7EF34_MYAAR</name>
<organism evidence="1 2">
    <name type="scientific">Mya arenaria</name>
    <name type="common">Soft-shell clam</name>
    <dbReference type="NCBI Taxonomy" id="6604"/>
    <lineage>
        <taxon>Eukaryota</taxon>
        <taxon>Metazoa</taxon>
        <taxon>Spiralia</taxon>
        <taxon>Lophotrochozoa</taxon>
        <taxon>Mollusca</taxon>
        <taxon>Bivalvia</taxon>
        <taxon>Autobranchia</taxon>
        <taxon>Heteroconchia</taxon>
        <taxon>Euheterodonta</taxon>
        <taxon>Imparidentia</taxon>
        <taxon>Neoheterodontei</taxon>
        <taxon>Myida</taxon>
        <taxon>Myoidea</taxon>
        <taxon>Myidae</taxon>
        <taxon>Mya</taxon>
    </lineage>
</organism>
<reference evidence="1" key="1">
    <citation type="submission" date="2022-11" db="EMBL/GenBank/DDBJ databases">
        <title>Centuries of genome instability and evolution in soft-shell clam transmissible cancer (bioRxiv).</title>
        <authorList>
            <person name="Hart S.F.M."/>
            <person name="Yonemitsu M.A."/>
            <person name="Giersch R.M."/>
            <person name="Beal B.F."/>
            <person name="Arriagada G."/>
            <person name="Davis B.W."/>
            <person name="Ostrander E.A."/>
            <person name="Goff S.P."/>
            <person name="Metzger M.J."/>
        </authorList>
    </citation>
    <scope>NUCLEOTIDE SEQUENCE</scope>
    <source>
        <strain evidence="1">MELC-2E11</strain>
        <tissue evidence="1">Siphon/mantle</tissue>
    </source>
</reference>
<evidence type="ECO:0000313" key="2">
    <source>
        <dbReference type="Proteomes" id="UP001164746"/>
    </source>
</evidence>
<protein>
    <submittedName>
        <fullName evidence="1">Uncharacterized protein</fullName>
    </submittedName>
</protein>
<keyword evidence="2" id="KW-1185">Reference proteome</keyword>
<gene>
    <name evidence="1" type="ORF">MAR_018588</name>
</gene>
<evidence type="ECO:0000313" key="1">
    <source>
        <dbReference type="EMBL" id="WAR08630.1"/>
    </source>
</evidence>
<dbReference type="EMBL" id="CP111017">
    <property type="protein sequence ID" value="WAR08630.1"/>
    <property type="molecule type" value="Genomic_DNA"/>
</dbReference>
<sequence length="90" mass="10885">MYKSDIEYVTEVDFVEVLLCQWRPVIIEDNLMKAFQFRNNIPPPLTIPIIQMFFAQQYDRESSTPRACETWKEKMEERNVDQLIREKEPD</sequence>
<accession>A0ABY7EF34</accession>
<dbReference type="Proteomes" id="UP001164746">
    <property type="component" value="Chromosome 6"/>
</dbReference>
<proteinExistence type="predicted"/>